<reference evidence="1" key="2">
    <citation type="submission" date="2020-09" db="EMBL/GenBank/DDBJ databases">
        <authorList>
            <person name="Sun Q."/>
            <person name="Ohkuma M."/>
        </authorList>
    </citation>
    <scope>NUCLEOTIDE SEQUENCE</scope>
    <source>
        <strain evidence="1">JCM 3172</strain>
    </source>
</reference>
<gene>
    <name evidence="1" type="ORF">GCM10014713_28740</name>
</gene>
<name>A0A918H306_9ACTN</name>
<proteinExistence type="predicted"/>
<evidence type="ECO:0000313" key="1">
    <source>
        <dbReference type="EMBL" id="GGT33416.1"/>
    </source>
</evidence>
<dbReference type="Proteomes" id="UP000619486">
    <property type="component" value="Unassembled WGS sequence"/>
</dbReference>
<dbReference type="EMBL" id="BMQQ01000009">
    <property type="protein sequence ID" value="GGT33416.1"/>
    <property type="molecule type" value="Genomic_DNA"/>
</dbReference>
<protein>
    <submittedName>
        <fullName evidence="1">Uncharacterized protein</fullName>
    </submittedName>
</protein>
<sequence length="130" mass="14110">MGQLAGRLDVVPALLPRAEGGHDRRQLGVALVELARVRLIGVDRRVGELLLEIGVFADQFLDRLEHRGLLVSYGKWGCGETANAGPGHPRSGRPKTGAVARYFLEPAALPKRASKRATRPPVSRIFCLPV</sequence>
<dbReference type="AlphaFoldDB" id="A0A918H306"/>
<evidence type="ECO:0000313" key="2">
    <source>
        <dbReference type="Proteomes" id="UP000619486"/>
    </source>
</evidence>
<accession>A0A918H306</accession>
<comment type="caution">
    <text evidence="1">The sequence shown here is derived from an EMBL/GenBank/DDBJ whole genome shotgun (WGS) entry which is preliminary data.</text>
</comment>
<keyword evidence="2" id="KW-1185">Reference proteome</keyword>
<reference evidence="1" key="1">
    <citation type="journal article" date="2014" name="Int. J. Syst. Evol. Microbiol.">
        <title>Complete genome sequence of Corynebacterium casei LMG S-19264T (=DSM 44701T), isolated from a smear-ripened cheese.</title>
        <authorList>
            <consortium name="US DOE Joint Genome Institute (JGI-PGF)"/>
            <person name="Walter F."/>
            <person name="Albersmeier A."/>
            <person name="Kalinowski J."/>
            <person name="Ruckert C."/>
        </authorList>
    </citation>
    <scope>NUCLEOTIDE SEQUENCE</scope>
    <source>
        <strain evidence="1">JCM 3172</strain>
    </source>
</reference>
<organism evidence="1 2">
    <name type="scientific">Streptomyces purpureus</name>
    <dbReference type="NCBI Taxonomy" id="1951"/>
    <lineage>
        <taxon>Bacteria</taxon>
        <taxon>Bacillati</taxon>
        <taxon>Actinomycetota</taxon>
        <taxon>Actinomycetes</taxon>
        <taxon>Kitasatosporales</taxon>
        <taxon>Streptomycetaceae</taxon>
        <taxon>Streptomyces</taxon>
    </lineage>
</organism>